<reference evidence="1" key="1">
    <citation type="submission" date="2018-02" db="EMBL/GenBank/DDBJ databases">
        <title>Rhizophora mucronata_Transcriptome.</title>
        <authorList>
            <person name="Meera S.P."/>
            <person name="Sreeshan A."/>
            <person name="Augustine A."/>
        </authorList>
    </citation>
    <scope>NUCLEOTIDE SEQUENCE</scope>
    <source>
        <tissue evidence="1">Leaf</tissue>
    </source>
</reference>
<sequence length="49" mass="5586">MQHPTFDQNSKFPENTLKLCSQPNKIQKEFPLIDSHQNLQVAPHGAITN</sequence>
<accession>A0A2P2Q9J4</accession>
<evidence type="ECO:0000313" key="1">
    <source>
        <dbReference type="EMBL" id="MBX63617.1"/>
    </source>
</evidence>
<protein>
    <submittedName>
        <fullName evidence="1">Uncharacterized protein</fullName>
    </submittedName>
</protein>
<organism evidence="1">
    <name type="scientific">Rhizophora mucronata</name>
    <name type="common">Asiatic mangrove</name>
    <dbReference type="NCBI Taxonomy" id="61149"/>
    <lineage>
        <taxon>Eukaryota</taxon>
        <taxon>Viridiplantae</taxon>
        <taxon>Streptophyta</taxon>
        <taxon>Embryophyta</taxon>
        <taxon>Tracheophyta</taxon>
        <taxon>Spermatophyta</taxon>
        <taxon>Magnoliopsida</taxon>
        <taxon>eudicotyledons</taxon>
        <taxon>Gunneridae</taxon>
        <taxon>Pentapetalae</taxon>
        <taxon>rosids</taxon>
        <taxon>fabids</taxon>
        <taxon>Malpighiales</taxon>
        <taxon>Rhizophoraceae</taxon>
        <taxon>Rhizophora</taxon>
    </lineage>
</organism>
<proteinExistence type="predicted"/>
<name>A0A2P2Q9J4_RHIMU</name>
<dbReference type="EMBL" id="GGEC01083133">
    <property type="protein sequence ID" value="MBX63617.1"/>
    <property type="molecule type" value="Transcribed_RNA"/>
</dbReference>
<dbReference type="AlphaFoldDB" id="A0A2P2Q9J4"/>